<organism evidence="1 2">
    <name type="scientific">Blautia producta</name>
    <dbReference type="NCBI Taxonomy" id="33035"/>
    <lineage>
        <taxon>Bacteria</taxon>
        <taxon>Bacillati</taxon>
        <taxon>Bacillota</taxon>
        <taxon>Clostridia</taxon>
        <taxon>Lachnospirales</taxon>
        <taxon>Lachnospiraceae</taxon>
        <taxon>Blautia</taxon>
    </lineage>
</organism>
<proteinExistence type="predicted"/>
<dbReference type="AlphaFoldDB" id="A0A4P6LW92"/>
<evidence type="ECO:0000313" key="1">
    <source>
        <dbReference type="EMBL" id="QBE96055.1"/>
    </source>
</evidence>
<sequence length="41" mass="4595">MRFLRGKDSGVKKGSGIPLPYVDFRSLIIIPDMGFVSGHRF</sequence>
<protein>
    <submittedName>
        <fullName evidence="1">Uncharacterized protein</fullName>
    </submittedName>
</protein>
<gene>
    <name evidence="1" type="ORF">PMF13cell1_01593</name>
</gene>
<dbReference type="EMBL" id="CP035945">
    <property type="protein sequence ID" value="QBE96055.1"/>
    <property type="molecule type" value="Genomic_DNA"/>
</dbReference>
<accession>A0A4P6LW92</accession>
<evidence type="ECO:0000313" key="2">
    <source>
        <dbReference type="Proteomes" id="UP000289794"/>
    </source>
</evidence>
<dbReference type="Proteomes" id="UP000289794">
    <property type="component" value="Chromosome"/>
</dbReference>
<name>A0A4P6LW92_9FIRM</name>
<dbReference type="KEGG" id="bpro:PMF13cell1_01593"/>
<reference evidence="1 2" key="1">
    <citation type="submission" date="2019-01" db="EMBL/GenBank/DDBJ databases">
        <title>PMF-metabolizing Aryl O-demethylase.</title>
        <authorList>
            <person name="Kim M."/>
        </authorList>
    </citation>
    <scope>NUCLEOTIDE SEQUENCE [LARGE SCALE GENOMIC DNA]</scope>
    <source>
        <strain evidence="1 2">PMF1</strain>
    </source>
</reference>